<sequence>MKKFLYFIFGLGILYACSTDTLETGPLITADAKPSVEEEVIPELFDYDEVICMGVPADFCFSFPQATAGPKNKDTQVQLQLYVYGDDPQSDDDDGFQQIFKGEGGTSVCDSWTFEEEGTYLFRYKIGSGGFIERNLTIENCGCEESFSYTVNGESEYTFFYTPAEDMDDALVVFTFAQSVEVSGLEGWDGNGQPERKIMDLEKCVEYSWTVTLEKNCSGNSPNSNVWTDFKVNGDSKRNENTPILKQSCN</sequence>
<keyword evidence="2" id="KW-1185">Reference proteome</keyword>
<reference evidence="1 2" key="1">
    <citation type="submission" date="2018-04" db="EMBL/GenBank/DDBJ databases">
        <title>Genomic Encyclopedia of Archaeal and Bacterial Type Strains, Phase II (KMG-II): from individual species to whole genera.</title>
        <authorList>
            <person name="Goeker M."/>
        </authorList>
    </citation>
    <scope>NUCLEOTIDE SEQUENCE [LARGE SCALE GENOMIC DNA]</scope>
    <source>
        <strain evidence="1 2">DSM 23082</strain>
    </source>
</reference>
<evidence type="ECO:0000313" key="2">
    <source>
        <dbReference type="Proteomes" id="UP000244174"/>
    </source>
</evidence>
<dbReference type="OrthoDB" id="823957at2"/>
<comment type="caution">
    <text evidence="1">The sequence shown here is derived from an EMBL/GenBank/DDBJ whole genome shotgun (WGS) entry which is preliminary data.</text>
</comment>
<dbReference type="PROSITE" id="PS51257">
    <property type="entry name" value="PROKAR_LIPOPROTEIN"/>
    <property type="match status" value="1"/>
</dbReference>
<evidence type="ECO:0000313" key="1">
    <source>
        <dbReference type="EMBL" id="PTX42314.1"/>
    </source>
</evidence>
<gene>
    <name evidence="1" type="ORF">C8P64_2742</name>
</gene>
<proteinExistence type="predicted"/>
<dbReference type="Proteomes" id="UP000244174">
    <property type="component" value="Unassembled WGS sequence"/>
</dbReference>
<dbReference type="RefSeq" id="WP_108172613.1">
    <property type="nucleotide sequence ID" value="NZ_QBKQ01000003.1"/>
</dbReference>
<dbReference type="EMBL" id="QBKQ01000003">
    <property type="protein sequence ID" value="PTX42314.1"/>
    <property type="molecule type" value="Genomic_DNA"/>
</dbReference>
<dbReference type="AlphaFoldDB" id="A0A2T6AES4"/>
<protein>
    <recommendedName>
        <fullName evidence="3">Lipoprotein</fullName>
    </recommendedName>
</protein>
<accession>A0A2T6AES4</accession>
<name>A0A2T6AES4_9FLAO</name>
<organism evidence="1 2">
    <name type="scientific">Christiangramia gaetbulicola</name>
    <dbReference type="NCBI Taxonomy" id="703340"/>
    <lineage>
        <taxon>Bacteria</taxon>
        <taxon>Pseudomonadati</taxon>
        <taxon>Bacteroidota</taxon>
        <taxon>Flavobacteriia</taxon>
        <taxon>Flavobacteriales</taxon>
        <taxon>Flavobacteriaceae</taxon>
        <taxon>Christiangramia</taxon>
    </lineage>
</organism>
<evidence type="ECO:0008006" key="3">
    <source>
        <dbReference type="Google" id="ProtNLM"/>
    </source>
</evidence>